<feature type="transmembrane region" description="Helical" evidence="6">
    <location>
        <begin position="277"/>
        <end position="296"/>
    </location>
</feature>
<name>A0A3D8IF84_9HELI</name>
<feature type="transmembrane region" description="Helical" evidence="6">
    <location>
        <begin position="308"/>
        <end position="328"/>
    </location>
</feature>
<dbReference type="InterPro" id="IPR005496">
    <property type="entry name" value="Integral_membrane_TerC"/>
</dbReference>
<comment type="caution">
    <text evidence="7">The sequence shown here is derived from an EMBL/GenBank/DDBJ whole genome shotgun (WGS) entry which is preliminary data.</text>
</comment>
<protein>
    <submittedName>
        <fullName evidence="7">Tellurium resistance protein TerC</fullName>
    </submittedName>
</protein>
<keyword evidence="5 6" id="KW-0472">Membrane</keyword>
<evidence type="ECO:0000256" key="4">
    <source>
        <dbReference type="ARBA" id="ARBA00022989"/>
    </source>
</evidence>
<organism evidence="7 8">
    <name type="scientific">Helicobacter ganmani</name>
    <dbReference type="NCBI Taxonomy" id="60246"/>
    <lineage>
        <taxon>Bacteria</taxon>
        <taxon>Pseudomonadati</taxon>
        <taxon>Campylobacterota</taxon>
        <taxon>Epsilonproteobacteria</taxon>
        <taxon>Campylobacterales</taxon>
        <taxon>Helicobacteraceae</taxon>
        <taxon>Helicobacter</taxon>
    </lineage>
</organism>
<feature type="transmembrane region" description="Helical" evidence="6">
    <location>
        <begin position="210"/>
        <end position="231"/>
    </location>
</feature>
<feature type="transmembrane region" description="Helical" evidence="6">
    <location>
        <begin position="129"/>
        <end position="149"/>
    </location>
</feature>
<feature type="transmembrane region" description="Helical" evidence="6">
    <location>
        <begin position="6"/>
        <end position="27"/>
    </location>
</feature>
<dbReference type="InterPro" id="IPR022369">
    <property type="entry name" value="Integral_membrane_TerC_rswitch"/>
</dbReference>
<evidence type="ECO:0000256" key="5">
    <source>
        <dbReference type="ARBA" id="ARBA00023136"/>
    </source>
</evidence>
<gene>
    <name evidence="7" type="ORF">CQA43_02170</name>
</gene>
<dbReference type="Proteomes" id="UP000256650">
    <property type="component" value="Unassembled WGS sequence"/>
</dbReference>
<dbReference type="PANTHER" id="PTHR30238">
    <property type="entry name" value="MEMBRANE BOUND PREDICTED REDOX MODULATOR"/>
    <property type="match status" value="1"/>
</dbReference>
<evidence type="ECO:0000313" key="7">
    <source>
        <dbReference type="EMBL" id="RDU63655.1"/>
    </source>
</evidence>
<evidence type="ECO:0000256" key="6">
    <source>
        <dbReference type="SAM" id="Phobius"/>
    </source>
</evidence>
<comment type="subcellular location">
    <subcellularLocation>
        <location evidence="1">Membrane</location>
        <topology evidence="1">Multi-pass membrane protein</topology>
    </subcellularLocation>
</comment>
<proteinExistence type="inferred from homology"/>
<feature type="transmembrane region" description="Helical" evidence="6">
    <location>
        <begin position="104"/>
        <end position="123"/>
    </location>
</feature>
<dbReference type="Pfam" id="PF03741">
    <property type="entry name" value="TerC"/>
    <property type="match status" value="1"/>
</dbReference>
<keyword evidence="8" id="KW-1185">Reference proteome</keyword>
<dbReference type="NCBIfam" id="TIGR03718">
    <property type="entry name" value="R_switched_Alx"/>
    <property type="match status" value="1"/>
</dbReference>
<reference evidence="7 8" key="1">
    <citation type="submission" date="2018-04" db="EMBL/GenBank/DDBJ databases">
        <title>Novel Campyloabacter and Helicobacter Species and Strains.</title>
        <authorList>
            <person name="Mannion A.J."/>
            <person name="Shen Z."/>
            <person name="Fox J.G."/>
        </authorList>
    </citation>
    <scope>NUCLEOTIDE SEQUENCE [LARGE SCALE GENOMIC DNA]</scope>
    <source>
        <strain evidence="7 8">MIT 99-5101</strain>
    </source>
</reference>
<accession>A0A3D8IF84</accession>
<feature type="transmembrane region" description="Helical" evidence="6">
    <location>
        <begin position="79"/>
        <end position="97"/>
    </location>
</feature>
<comment type="similarity">
    <text evidence="2">Belongs to the TerC family.</text>
</comment>
<evidence type="ECO:0000313" key="8">
    <source>
        <dbReference type="Proteomes" id="UP000256650"/>
    </source>
</evidence>
<dbReference type="GeneID" id="82535092"/>
<keyword evidence="4 6" id="KW-1133">Transmembrane helix</keyword>
<feature type="transmembrane region" description="Helical" evidence="6">
    <location>
        <begin position="246"/>
        <end position="265"/>
    </location>
</feature>
<evidence type="ECO:0000256" key="1">
    <source>
        <dbReference type="ARBA" id="ARBA00004141"/>
    </source>
</evidence>
<dbReference type="PANTHER" id="PTHR30238:SF0">
    <property type="entry name" value="THYLAKOID MEMBRANE PROTEIN TERC, CHLOROPLASTIC"/>
    <property type="match status" value="1"/>
</dbReference>
<dbReference type="OrthoDB" id="9783692at2"/>
<dbReference type="GO" id="GO:0016020">
    <property type="term" value="C:membrane"/>
    <property type="evidence" value="ECO:0007669"/>
    <property type="project" value="UniProtKB-SubCell"/>
</dbReference>
<dbReference type="EMBL" id="NXLS01000002">
    <property type="protein sequence ID" value="RDU63655.1"/>
    <property type="molecule type" value="Genomic_DNA"/>
</dbReference>
<evidence type="ECO:0000256" key="3">
    <source>
        <dbReference type="ARBA" id="ARBA00022692"/>
    </source>
</evidence>
<keyword evidence="3 6" id="KW-0812">Transmembrane</keyword>
<dbReference type="AlphaFoldDB" id="A0A3D8IF84"/>
<evidence type="ECO:0000256" key="2">
    <source>
        <dbReference type="ARBA" id="ARBA00007511"/>
    </source>
</evidence>
<dbReference type="RefSeq" id="WP_115550986.1">
    <property type="nucleotide sequence ID" value="NZ_CAOVYC010000010.1"/>
</dbReference>
<feature type="transmembrane region" description="Helical" evidence="6">
    <location>
        <begin position="39"/>
        <end position="59"/>
    </location>
</feature>
<sequence>MDYLGFPLHTIAVFTIFVIIALCIDFLGHKDKTTNLKSASIWSIFWVFISILFGLFVYYEHGKEMASLFFAGYILEKSLSVDNLFVIMAIFSWFKIPQEYRHRVLYFGIIGAITFRLIFVAIGSSLFLLASWVQLVFGAIILWTAFAMLGKSNNNEEIEDYSNHLAYKLVYKYFSVFPKIVGHHFFISRKTLALKLQENPNIKFSDKGSIIATPLLLCLCVIEVSDIMFAFDSVPAVIAISQEPLIIYSAMIFAILGLRALYFVLEALKQYLIYLEKAVIVLLFFIAIKILCNALYHMFGVGFEIPPLVSLYVIAFILSAGITLSILFSKTRE</sequence>